<dbReference type="GO" id="GO:0020037">
    <property type="term" value="F:heme binding"/>
    <property type="evidence" value="ECO:0007669"/>
    <property type="project" value="InterPro"/>
</dbReference>
<evidence type="ECO:0000256" key="2">
    <source>
        <dbReference type="ARBA" id="ARBA00010617"/>
    </source>
</evidence>
<dbReference type="InterPro" id="IPR002401">
    <property type="entry name" value="Cyt_P450_E_grp-I"/>
</dbReference>
<dbReference type="PANTHER" id="PTHR24279">
    <property type="entry name" value="CYTOCHROME P450"/>
    <property type="match status" value="1"/>
</dbReference>
<dbReference type="GO" id="GO:0004497">
    <property type="term" value="F:monooxygenase activity"/>
    <property type="evidence" value="ECO:0007669"/>
    <property type="project" value="UniProtKB-KW"/>
</dbReference>
<sequence length="532" mass="60376">MRRAHSRIAGLLQQQELAALQHSKPTSSACVLEAKDAPAPAAVRGCPHHPHSLHSIPGPTNWPLLGSLFDLVRRGGLKRQHEALIDYHKKFGKIFRMKLGSFESVHIGATCLLEALYRKEGSYPQRLEIKPWKAYRDLRDEAYGLLILEGKDWQRVRSAFQQKLMKPSEVVKLDGKINEVLADFIDRVGTVNVNGKINDLYFELNKWSFETICFVLYDKRFGLLQEKVDEEAMDFINAIKTMMSTFGTMMVTPVELHKSLNTRTWQEHTAAWDRIFSTAKLYIDKKLKRHSSGQSDDFLCDIYHNSPLTKKELYAATTELQIGGVETTANSTLWAIFNLSRNPRAQDKLLKEITEVVPAGETPSAEHIKNMPYLKACLKESMRLSPSVPFTSRTLDKDTVLGDYTLPKGTVLMINSQALGANEEYFDNGKQFRPERWLQDKNSINPFAYVPFGIGKRMCIGRRLAELQMQLALCWLIRDYEIVATDDEPVKAVHSGTLVPSRELPVAFIRRTRSPTPVSGNRYRNSTASTGF</sequence>
<dbReference type="AlphaFoldDB" id="A0A8T2LXB3"/>
<comment type="caution">
    <text evidence="11">The sequence shown here is derived from an EMBL/GenBank/DDBJ whole genome shotgun (WGS) entry which is preliminary data.</text>
</comment>
<evidence type="ECO:0000256" key="6">
    <source>
        <dbReference type="ARBA" id="ARBA00023004"/>
    </source>
</evidence>
<proteinExistence type="inferred from homology"/>
<keyword evidence="5 9" id="KW-0560">Oxidoreductase</keyword>
<reference evidence="11 12" key="1">
    <citation type="submission" date="2021-07" db="EMBL/GenBank/DDBJ databases">
        <authorList>
            <person name="Imarazene B."/>
            <person name="Zahm M."/>
            <person name="Klopp C."/>
            <person name="Cabau C."/>
            <person name="Beille S."/>
            <person name="Jouanno E."/>
            <person name="Castinel A."/>
            <person name="Lluch J."/>
            <person name="Gil L."/>
            <person name="Kuchtly C."/>
            <person name="Lopez Roques C."/>
            <person name="Donnadieu C."/>
            <person name="Parrinello H."/>
            <person name="Journot L."/>
            <person name="Du K."/>
            <person name="Schartl M."/>
            <person name="Retaux S."/>
            <person name="Guiguen Y."/>
        </authorList>
    </citation>
    <scope>NUCLEOTIDE SEQUENCE [LARGE SCALE GENOMIC DNA]</scope>
    <source>
        <strain evidence="11">Pach_M1</strain>
        <tissue evidence="11">Testis</tissue>
    </source>
</reference>
<dbReference type="InterPro" id="IPR017972">
    <property type="entry name" value="Cyt_P450_CS"/>
</dbReference>
<name>A0A8T2LXB3_ASTMX</name>
<dbReference type="PROSITE" id="PS00086">
    <property type="entry name" value="CYTOCHROME_P450"/>
    <property type="match status" value="1"/>
</dbReference>
<dbReference type="EMBL" id="JAICCE010000005">
    <property type="protein sequence ID" value="KAG9276948.1"/>
    <property type="molecule type" value="Genomic_DNA"/>
</dbReference>
<feature type="binding site" description="axial binding residue" evidence="8">
    <location>
        <position position="459"/>
    </location>
    <ligand>
        <name>heme</name>
        <dbReference type="ChEBI" id="CHEBI:30413"/>
    </ligand>
    <ligandPart>
        <name>Fe</name>
        <dbReference type="ChEBI" id="CHEBI:18248"/>
    </ligandPart>
</feature>
<dbReference type="GO" id="GO:0006700">
    <property type="term" value="P:C21-steroid hormone biosynthetic process"/>
    <property type="evidence" value="ECO:0007669"/>
    <property type="project" value="TreeGrafter"/>
</dbReference>
<dbReference type="CDD" id="cd20645">
    <property type="entry name" value="CYP24A1"/>
    <property type="match status" value="1"/>
</dbReference>
<dbReference type="InterPro" id="IPR050479">
    <property type="entry name" value="CYP11_CYP27_families"/>
</dbReference>
<evidence type="ECO:0000256" key="4">
    <source>
        <dbReference type="ARBA" id="ARBA00022723"/>
    </source>
</evidence>
<dbReference type="GO" id="GO:0006704">
    <property type="term" value="P:glucocorticoid biosynthetic process"/>
    <property type="evidence" value="ECO:0007669"/>
    <property type="project" value="TreeGrafter"/>
</dbReference>
<dbReference type="PRINTS" id="PR00385">
    <property type="entry name" value="P450"/>
</dbReference>
<dbReference type="PRINTS" id="PR00463">
    <property type="entry name" value="EP450I"/>
</dbReference>
<evidence type="ECO:0000256" key="1">
    <source>
        <dbReference type="ARBA" id="ARBA00001971"/>
    </source>
</evidence>
<dbReference type="OrthoDB" id="3945418at2759"/>
<dbReference type="InterPro" id="IPR001128">
    <property type="entry name" value="Cyt_P450"/>
</dbReference>
<evidence type="ECO:0000256" key="5">
    <source>
        <dbReference type="ARBA" id="ARBA00023002"/>
    </source>
</evidence>
<comment type="similarity">
    <text evidence="2 9">Belongs to the cytochrome P450 family.</text>
</comment>
<evidence type="ECO:0000256" key="10">
    <source>
        <dbReference type="SAM" id="MobiDB-lite"/>
    </source>
</evidence>
<dbReference type="Proteomes" id="UP000752171">
    <property type="component" value="Unassembled WGS sequence"/>
</dbReference>
<dbReference type="GO" id="GO:0008203">
    <property type="term" value="P:cholesterol metabolic process"/>
    <property type="evidence" value="ECO:0007669"/>
    <property type="project" value="TreeGrafter"/>
</dbReference>
<dbReference type="PANTHER" id="PTHR24279:SF125">
    <property type="entry name" value="CYTOCHROME P450 FAMILY 24 SUBFAMILY A MEMBER 1"/>
    <property type="match status" value="1"/>
</dbReference>
<dbReference type="GO" id="GO:0034650">
    <property type="term" value="P:cortisol metabolic process"/>
    <property type="evidence" value="ECO:0007669"/>
    <property type="project" value="TreeGrafter"/>
</dbReference>
<keyword evidence="3 8" id="KW-0349">Heme</keyword>
<evidence type="ECO:0000256" key="7">
    <source>
        <dbReference type="ARBA" id="ARBA00023033"/>
    </source>
</evidence>
<organism evidence="11 12">
    <name type="scientific">Astyanax mexicanus</name>
    <name type="common">Blind cave fish</name>
    <name type="synonym">Astyanax fasciatus mexicanus</name>
    <dbReference type="NCBI Taxonomy" id="7994"/>
    <lineage>
        <taxon>Eukaryota</taxon>
        <taxon>Metazoa</taxon>
        <taxon>Chordata</taxon>
        <taxon>Craniata</taxon>
        <taxon>Vertebrata</taxon>
        <taxon>Euteleostomi</taxon>
        <taxon>Actinopterygii</taxon>
        <taxon>Neopterygii</taxon>
        <taxon>Teleostei</taxon>
        <taxon>Ostariophysi</taxon>
        <taxon>Characiformes</taxon>
        <taxon>Characoidei</taxon>
        <taxon>Acestrorhamphidae</taxon>
        <taxon>Acestrorhamphinae</taxon>
        <taxon>Astyanax</taxon>
    </lineage>
</organism>
<accession>A0A8T2LXB3</accession>
<dbReference type="SUPFAM" id="SSF48264">
    <property type="entry name" value="Cytochrome P450"/>
    <property type="match status" value="1"/>
</dbReference>
<dbReference type="GO" id="GO:0005506">
    <property type="term" value="F:iron ion binding"/>
    <property type="evidence" value="ECO:0007669"/>
    <property type="project" value="InterPro"/>
</dbReference>
<dbReference type="FunFam" id="1.10.630.10:FF:000006">
    <property type="entry name" value="Cytochrome P450 302a1, mitochondrial"/>
    <property type="match status" value="1"/>
</dbReference>
<dbReference type="GO" id="GO:0042359">
    <property type="term" value="P:vitamin D metabolic process"/>
    <property type="evidence" value="ECO:0007669"/>
    <property type="project" value="UniProtKB-ARBA"/>
</dbReference>
<dbReference type="Pfam" id="PF00067">
    <property type="entry name" value="p450"/>
    <property type="match status" value="1"/>
</dbReference>
<evidence type="ECO:0000256" key="3">
    <source>
        <dbReference type="ARBA" id="ARBA00022617"/>
    </source>
</evidence>
<gene>
    <name evidence="11" type="primary">CYP24A1</name>
    <name evidence="11" type="ORF">AMEX_G6926</name>
</gene>
<comment type="cofactor">
    <cofactor evidence="1 8">
        <name>heme</name>
        <dbReference type="ChEBI" id="CHEBI:30413"/>
    </cofactor>
</comment>
<evidence type="ECO:0000313" key="12">
    <source>
        <dbReference type="Proteomes" id="UP000752171"/>
    </source>
</evidence>
<evidence type="ECO:0000313" key="11">
    <source>
        <dbReference type="EMBL" id="KAG9276948.1"/>
    </source>
</evidence>
<feature type="region of interest" description="Disordered" evidence="10">
    <location>
        <begin position="513"/>
        <end position="532"/>
    </location>
</feature>
<dbReference type="GO" id="GO:0005743">
    <property type="term" value="C:mitochondrial inner membrane"/>
    <property type="evidence" value="ECO:0007669"/>
    <property type="project" value="TreeGrafter"/>
</dbReference>
<dbReference type="InterPro" id="IPR036396">
    <property type="entry name" value="Cyt_P450_sf"/>
</dbReference>
<evidence type="ECO:0000256" key="9">
    <source>
        <dbReference type="RuleBase" id="RU000461"/>
    </source>
</evidence>
<keyword evidence="4 8" id="KW-0479">Metal-binding</keyword>
<dbReference type="GO" id="GO:0071375">
    <property type="term" value="P:cellular response to peptide hormone stimulus"/>
    <property type="evidence" value="ECO:0007669"/>
    <property type="project" value="TreeGrafter"/>
</dbReference>
<dbReference type="GO" id="GO:0016705">
    <property type="term" value="F:oxidoreductase activity, acting on paired donors, with incorporation or reduction of molecular oxygen"/>
    <property type="evidence" value="ECO:0007669"/>
    <property type="project" value="InterPro"/>
</dbReference>
<keyword evidence="6 8" id="KW-0408">Iron</keyword>
<evidence type="ECO:0000256" key="8">
    <source>
        <dbReference type="PIRSR" id="PIRSR602401-1"/>
    </source>
</evidence>
<dbReference type="Gene3D" id="1.10.630.10">
    <property type="entry name" value="Cytochrome P450"/>
    <property type="match status" value="1"/>
</dbReference>
<feature type="compositionally biased region" description="Polar residues" evidence="10">
    <location>
        <begin position="514"/>
        <end position="532"/>
    </location>
</feature>
<keyword evidence="7 9" id="KW-0503">Monooxygenase</keyword>
<protein>
    <submittedName>
        <fullName evidence="11">1,25-dihydroxyvitamin D(3) 24-hydroxylase, mitochondrial</fullName>
    </submittedName>
</protein>